<reference evidence="16" key="1">
    <citation type="submission" date="2025-08" db="UniProtKB">
        <authorList>
            <consortium name="Ensembl"/>
        </authorList>
    </citation>
    <scope>IDENTIFICATION</scope>
</reference>
<evidence type="ECO:0000256" key="4">
    <source>
        <dbReference type="ARBA" id="ARBA00022525"/>
    </source>
</evidence>
<keyword evidence="4" id="KW-0964">Secreted</keyword>
<evidence type="ECO:0000256" key="12">
    <source>
        <dbReference type="ARBA" id="ARBA00033414"/>
    </source>
</evidence>
<keyword evidence="7 14" id="KW-0732">Signal</keyword>
<dbReference type="GeneTree" id="ENSGT00940000157228"/>
<feature type="disulfide bond" evidence="13">
    <location>
        <begin position="39"/>
        <end position="82"/>
    </location>
</feature>
<feature type="disulfide bond" evidence="13">
    <location>
        <begin position="126"/>
        <end position="153"/>
    </location>
</feature>
<organism evidence="16 17">
    <name type="scientific">Oryzias melastigma</name>
    <name type="common">Marine medaka</name>
    <dbReference type="NCBI Taxonomy" id="30732"/>
    <lineage>
        <taxon>Eukaryota</taxon>
        <taxon>Metazoa</taxon>
        <taxon>Chordata</taxon>
        <taxon>Craniata</taxon>
        <taxon>Vertebrata</taxon>
        <taxon>Euteleostomi</taxon>
        <taxon>Actinopterygii</taxon>
        <taxon>Neopterygii</taxon>
        <taxon>Teleostei</taxon>
        <taxon>Neoteleostei</taxon>
        <taxon>Acanthomorphata</taxon>
        <taxon>Ovalentaria</taxon>
        <taxon>Atherinomorphae</taxon>
        <taxon>Beloniformes</taxon>
        <taxon>Adrianichthyidae</taxon>
        <taxon>Oryziinae</taxon>
        <taxon>Oryzias</taxon>
    </lineage>
</organism>
<evidence type="ECO:0000256" key="8">
    <source>
        <dbReference type="ARBA" id="ARBA00022737"/>
    </source>
</evidence>
<keyword evidence="8" id="KW-0677">Repeat</keyword>
<dbReference type="PaxDb" id="30732-ENSOMEP00000007769"/>
<evidence type="ECO:0000256" key="2">
    <source>
        <dbReference type="ARBA" id="ARBA00004613"/>
    </source>
</evidence>
<dbReference type="OrthoDB" id="6103690at2759"/>
<keyword evidence="10" id="KW-0325">Glycoprotein</keyword>
<dbReference type="Pfam" id="PF09014">
    <property type="entry name" value="Sushi_2"/>
    <property type="match status" value="1"/>
</dbReference>
<dbReference type="PANTHER" id="PTHR19325:SF573">
    <property type="entry name" value="MEMBRANE COFACTOR PROTEIN"/>
    <property type="match status" value="1"/>
</dbReference>
<dbReference type="InterPro" id="IPR015104">
    <property type="entry name" value="Sushi_2"/>
</dbReference>
<name>A0A3B3BR60_ORYME</name>
<dbReference type="AlphaFoldDB" id="A0A3B3BR60"/>
<feature type="domain" description="Sushi" evidence="15">
    <location>
        <begin position="219"/>
        <end position="278"/>
    </location>
</feature>
<feature type="chain" id="PRO_5017193263" description="Beta-2-glycoprotein 1" evidence="14">
    <location>
        <begin position="34"/>
        <end position="364"/>
    </location>
</feature>
<feature type="domain" description="Sushi" evidence="15">
    <location>
        <begin position="156"/>
        <end position="218"/>
    </location>
</feature>
<evidence type="ECO:0000256" key="9">
    <source>
        <dbReference type="ARBA" id="ARBA00023157"/>
    </source>
</evidence>
<keyword evidence="5 13" id="KW-0768">Sushi</keyword>
<dbReference type="InterPro" id="IPR000436">
    <property type="entry name" value="Sushi_SCR_CCP_dom"/>
</dbReference>
<dbReference type="InterPro" id="IPR035976">
    <property type="entry name" value="Sushi/SCR/CCP_sf"/>
</dbReference>
<keyword evidence="6" id="KW-0358">Heparin-binding</keyword>
<dbReference type="GO" id="GO:0008201">
    <property type="term" value="F:heparin binding"/>
    <property type="evidence" value="ECO:0007669"/>
    <property type="project" value="UniProtKB-KW"/>
</dbReference>
<evidence type="ECO:0000313" key="16">
    <source>
        <dbReference type="Ensembl" id="ENSOMEP00000007769.1"/>
    </source>
</evidence>
<dbReference type="OMA" id="NWSEKPS"/>
<feature type="domain" description="Sushi" evidence="15">
    <location>
        <begin position="98"/>
        <end position="155"/>
    </location>
</feature>
<dbReference type="Ensembl" id="ENSOMET00000003563.1">
    <property type="protein sequence ID" value="ENSOMEP00000007769.1"/>
    <property type="gene ID" value="ENSOMEG00000008900.1"/>
</dbReference>
<feature type="disulfide bond" evidence="13">
    <location>
        <begin position="221"/>
        <end position="264"/>
    </location>
</feature>
<keyword evidence="17" id="KW-1185">Reference proteome</keyword>
<accession>A0A3B3BR60</accession>
<dbReference type="CDD" id="cd00033">
    <property type="entry name" value="CCP"/>
    <property type="match status" value="4"/>
</dbReference>
<comment type="caution">
    <text evidence="13">Lacks conserved residue(s) required for the propagation of feature annotation.</text>
</comment>
<dbReference type="GO" id="GO:0005576">
    <property type="term" value="C:extracellular region"/>
    <property type="evidence" value="ECO:0007669"/>
    <property type="project" value="UniProtKB-SubCell"/>
</dbReference>
<evidence type="ECO:0000259" key="15">
    <source>
        <dbReference type="PROSITE" id="PS50923"/>
    </source>
</evidence>
<sequence>MDRTVSIFQLKMEDRTSFILLSSLLLLTCGTSGQDNAGCVRPILDAKIELATNQTHFSPGVPITLSCKQGYTPVSGPRRIVCTVDGTWTNTRYMCIPKRCPYPDPPAHGELYYEDTVYLSTINYTCDEGYTLNGSSTAVCQANATWSTPAPECKAVSCGLAPIPQFGLIIYDKTVRGGKTYFGTGGTYRCLPPYALFGNPRAECTISGTWTRTPECRVVTCPPPDNIEKGYMSNEDRRDFDFMETVKYGCNDNYALDGNMEIVCQQDGNWSEMPSCKASCPVEIQRAKIEYNGEKILISDLKIKVILHKEIISVYCKDTVRNCTYPIPTQCIDGVLKLPECFEELSEFEYNLNSTSHPSEIQQC</sequence>
<dbReference type="Proteomes" id="UP000261560">
    <property type="component" value="Unplaced"/>
</dbReference>
<dbReference type="InterPro" id="IPR050350">
    <property type="entry name" value="Compl-Cell_Adhes-Reg"/>
</dbReference>
<feature type="domain" description="Sushi" evidence="15">
    <location>
        <begin position="37"/>
        <end position="97"/>
    </location>
</feature>
<evidence type="ECO:0000256" key="7">
    <source>
        <dbReference type="ARBA" id="ARBA00022729"/>
    </source>
</evidence>
<keyword evidence="9 13" id="KW-1015">Disulfide bond</keyword>
<evidence type="ECO:0000256" key="13">
    <source>
        <dbReference type="PROSITE-ProRule" id="PRU00302"/>
    </source>
</evidence>
<comment type="subcellular location">
    <subcellularLocation>
        <location evidence="2">Secreted</location>
    </subcellularLocation>
</comment>
<dbReference type="STRING" id="30732.ENSOMEP00000007769"/>
<dbReference type="PROSITE" id="PS50923">
    <property type="entry name" value="SUSHI"/>
    <property type="match status" value="4"/>
</dbReference>
<evidence type="ECO:0000256" key="5">
    <source>
        <dbReference type="ARBA" id="ARBA00022659"/>
    </source>
</evidence>
<reference evidence="16" key="2">
    <citation type="submission" date="2025-09" db="UniProtKB">
        <authorList>
            <consortium name="Ensembl"/>
        </authorList>
    </citation>
    <scope>IDENTIFICATION</scope>
</reference>
<evidence type="ECO:0000256" key="1">
    <source>
        <dbReference type="ARBA" id="ARBA00003651"/>
    </source>
</evidence>
<evidence type="ECO:0000256" key="10">
    <source>
        <dbReference type="ARBA" id="ARBA00023180"/>
    </source>
</evidence>
<dbReference type="SMART" id="SM00032">
    <property type="entry name" value="CCP"/>
    <property type="match status" value="4"/>
</dbReference>
<dbReference type="SUPFAM" id="SSF57535">
    <property type="entry name" value="Complement control module/SCR domain"/>
    <property type="match status" value="5"/>
</dbReference>
<evidence type="ECO:0000256" key="11">
    <source>
        <dbReference type="ARBA" id="ARBA00029855"/>
    </source>
</evidence>
<evidence type="ECO:0000256" key="14">
    <source>
        <dbReference type="SAM" id="SignalP"/>
    </source>
</evidence>
<proteinExistence type="predicted"/>
<protein>
    <recommendedName>
        <fullName evidence="3">Beta-2-glycoprotein 1</fullName>
    </recommendedName>
    <alternativeName>
        <fullName evidence="11">Apolipoprotein H</fullName>
    </alternativeName>
    <alternativeName>
        <fullName evidence="12">Beta-2-glycoprotein I</fullName>
    </alternativeName>
</protein>
<dbReference type="PANTHER" id="PTHR19325">
    <property type="entry name" value="COMPLEMENT COMPONENT-RELATED SUSHI DOMAIN-CONTAINING"/>
    <property type="match status" value="1"/>
</dbReference>
<comment type="function">
    <text evidence="1">Binds to various kinds of negatively charged substances such as heparin, phospholipids, and dextran sulfate. May prevent activation of the intrinsic blood coagulation cascade by binding to phospholipids on the surface of damaged cells.</text>
</comment>
<evidence type="ECO:0000256" key="6">
    <source>
        <dbReference type="ARBA" id="ARBA00022674"/>
    </source>
</evidence>
<evidence type="ECO:0000313" key="17">
    <source>
        <dbReference type="Proteomes" id="UP000261560"/>
    </source>
</evidence>
<evidence type="ECO:0000256" key="3">
    <source>
        <dbReference type="ARBA" id="ARBA00020104"/>
    </source>
</evidence>
<feature type="signal peptide" evidence="14">
    <location>
        <begin position="1"/>
        <end position="33"/>
    </location>
</feature>
<dbReference type="Pfam" id="PF00084">
    <property type="entry name" value="Sushi"/>
    <property type="match status" value="4"/>
</dbReference>
<dbReference type="Gene3D" id="2.10.70.10">
    <property type="entry name" value="Complement Module, domain 1"/>
    <property type="match status" value="5"/>
</dbReference>